<dbReference type="PANTHER" id="PTHR34494">
    <property type="entry name" value="PROTEIN CBG25024"/>
    <property type="match status" value="1"/>
</dbReference>
<name>A0A8H6ZPA5_PLEOS</name>
<dbReference type="AlphaFoldDB" id="A0A8H6ZPA5"/>
<organism evidence="2 3">
    <name type="scientific">Pleurotus ostreatus</name>
    <name type="common">Oyster mushroom</name>
    <name type="synonym">White-rot fungus</name>
    <dbReference type="NCBI Taxonomy" id="5322"/>
    <lineage>
        <taxon>Eukaryota</taxon>
        <taxon>Fungi</taxon>
        <taxon>Dikarya</taxon>
        <taxon>Basidiomycota</taxon>
        <taxon>Agaricomycotina</taxon>
        <taxon>Agaricomycetes</taxon>
        <taxon>Agaricomycetidae</taxon>
        <taxon>Agaricales</taxon>
        <taxon>Pleurotineae</taxon>
        <taxon>Pleurotaceae</taxon>
        <taxon>Pleurotus</taxon>
    </lineage>
</organism>
<comment type="caution">
    <text evidence="2">The sequence shown here is derived from an EMBL/GenBank/DDBJ whole genome shotgun (WGS) entry which is preliminary data.</text>
</comment>
<evidence type="ECO:0000256" key="1">
    <source>
        <dbReference type="SAM" id="MobiDB-lite"/>
    </source>
</evidence>
<accession>A0A8H6ZPA5</accession>
<keyword evidence="3" id="KW-1185">Reference proteome</keyword>
<dbReference type="InterPro" id="IPR006616">
    <property type="entry name" value="DM9_repeat"/>
</dbReference>
<gene>
    <name evidence="2" type="ORF">PC9H_008706</name>
</gene>
<feature type="region of interest" description="Disordered" evidence="1">
    <location>
        <begin position="217"/>
        <end position="245"/>
    </location>
</feature>
<dbReference type="PANTHER" id="PTHR34494:SF1">
    <property type="entry name" value="PROTEIN CBG25024"/>
    <property type="match status" value="1"/>
</dbReference>
<evidence type="ECO:0000313" key="3">
    <source>
        <dbReference type="Proteomes" id="UP000623687"/>
    </source>
</evidence>
<dbReference type="GeneID" id="59378524"/>
<dbReference type="EMBL" id="JACETU010000006">
    <property type="protein sequence ID" value="KAF7426338.1"/>
    <property type="molecule type" value="Genomic_DNA"/>
</dbReference>
<reference evidence="2" key="1">
    <citation type="submission" date="2019-07" db="EMBL/GenBank/DDBJ databases">
        <authorList>
            <person name="Palmer J.M."/>
        </authorList>
    </citation>
    <scope>NUCLEOTIDE SEQUENCE</scope>
    <source>
        <strain evidence="2">PC9</strain>
    </source>
</reference>
<dbReference type="VEuPathDB" id="FungiDB:PC9H_008706"/>
<dbReference type="RefSeq" id="XP_036629642.1">
    <property type="nucleotide sequence ID" value="XM_036778214.1"/>
</dbReference>
<proteinExistence type="predicted"/>
<dbReference type="Pfam" id="PF11901">
    <property type="entry name" value="DM9"/>
    <property type="match status" value="1"/>
</dbReference>
<sequence>MSTLPFISQIKSLVQVCTGNVDGARKTWNEFTDAWTHHPGKTIGDIVDGIPVVGHIKGIVHFAMGDTEEGIEAEESATRSLAVIGAAALAGATGGAALPVLAAVVAGVAADGILTGIESARHHKYDPQGMIGVGTNVVKDFSQRREDRLGGDVFDGVVIAASDGLIGKGGVKVRAGATTRIFRVEGKSLIRQGDGSRLGHFIAGDNQRIFYHNGEIAPRERLPPPSTAESLPTAHIPLEPEPRPGGPFKGGDIIDRPNFFLRFAPDFFDDNGKMIFLNFGEEDRMYAYYAQKLLDHRDLVKKYKELYHGDVPSNVTEKAHDIRVKSFEASATTPLCRAKAEVLTRDLDQIEKDAITERQKQQNPDSYRGVLNVDLKAPRQYGLTSNRYTPIFSKVIKDTFRSEPLWIRHLPTTLLKLINEHPVAFGKIRTFKYAPVAAGAVLHGRVPIRDVLNITTEEVSSEDVAPLVVAHCRHVKTITAATEESPPDVSEHYEYLVRFDEESPAEWYPETLVSKDLQDDFYKRAMASAQPVHSFDRSDQGKLIVQRPSGSWDEIEDGQIFWNEQASGENPLGVRELDAILCHMYRNDSDAGPRISLATDDAIPALNILHNPPCADPEGQPVYLASALDFKGGVHPCKVAPHLRPGHCRVSYGGAEVVHQGRYELLPFSTELMEFVDTQGGQIPAGRRVVLGGYEDGKPLYHALVDINGVMVPGKAAPHLGDRGGADAPYNDTENWRYEHKILCWR</sequence>
<dbReference type="OrthoDB" id="2799150at2759"/>
<dbReference type="Proteomes" id="UP000623687">
    <property type="component" value="Unassembled WGS sequence"/>
</dbReference>
<evidence type="ECO:0000313" key="2">
    <source>
        <dbReference type="EMBL" id="KAF7426338.1"/>
    </source>
</evidence>
<protein>
    <submittedName>
        <fullName evidence="2">Uncharacterized protein</fullName>
    </submittedName>
</protein>